<name>A0A250IHF4_9BACT</name>
<dbReference type="InterPro" id="IPR037293">
    <property type="entry name" value="Gal_Oxidase_central_sf"/>
</dbReference>
<evidence type="ECO:0000313" key="2">
    <source>
        <dbReference type="Proteomes" id="UP000217289"/>
    </source>
</evidence>
<reference evidence="1 2" key="1">
    <citation type="submission" date="2017-06" db="EMBL/GenBank/DDBJ databases">
        <authorList>
            <person name="Kim H.J."/>
            <person name="Triplett B.A."/>
        </authorList>
    </citation>
    <scope>NUCLEOTIDE SEQUENCE [LARGE SCALE GENOMIC DNA]</scope>
    <source>
        <strain evidence="1 2">DSM 14713</strain>
    </source>
</reference>
<dbReference type="EMBL" id="CP022163">
    <property type="protein sequence ID" value="ATB30601.1"/>
    <property type="molecule type" value="Genomic_DNA"/>
</dbReference>
<sequence>MYDPGTGTWSAVGPMTTARYSHTATLLLNGKVLISGGQDHSQSIEFEIAELYTP</sequence>
<protein>
    <submittedName>
        <fullName evidence="1">Branched-chain amino acid ABC transporter substrate-binding protein</fullName>
    </submittedName>
</protein>
<dbReference type="KEGG" id="mbd:MEBOL_004062"/>
<dbReference type="Gene3D" id="2.130.10.80">
    <property type="entry name" value="Galactose oxidase/kelch, beta-propeller"/>
    <property type="match status" value="1"/>
</dbReference>
<accession>A0A250IHF4</accession>
<evidence type="ECO:0000313" key="1">
    <source>
        <dbReference type="EMBL" id="ATB30601.1"/>
    </source>
</evidence>
<dbReference type="SUPFAM" id="SSF117281">
    <property type="entry name" value="Kelch motif"/>
    <property type="match status" value="1"/>
</dbReference>
<gene>
    <name evidence="1" type="ORF">MEBOL_004062</name>
</gene>
<dbReference type="InterPro" id="IPR015915">
    <property type="entry name" value="Kelch-typ_b-propeller"/>
</dbReference>
<dbReference type="OrthoDB" id="5525936at2"/>
<keyword evidence="2" id="KW-1185">Reference proteome</keyword>
<dbReference type="AlphaFoldDB" id="A0A250IHF4"/>
<organism evidence="1 2">
    <name type="scientific">Melittangium boletus DSM 14713</name>
    <dbReference type="NCBI Taxonomy" id="1294270"/>
    <lineage>
        <taxon>Bacteria</taxon>
        <taxon>Pseudomonadati</taxon>
        <taxon>Myxococcota</taxon>
        <taxon>Myxococcia</taxon>
        <taxon>Myxococcales</taxon>
        <taxon>Cystobacterineae</taxon>
        <taxon>Archangiaceae</taxon>
        <taxon>Melittangium</taxon>
    </lineage>
</organism>
<proteinExistence type="predicted"/>
<dbReference type="Proteomes" id="UP000217289">
    <property type="component" value="Chromosome"/>
</dbReference>